<dbReference type="GeneID" id="61064490"/>
<reference evidence="1 2" key="1">
    <citation type="submission" date="2018-06" db="EMBL/GenBank/DDBJ databases">
        <authorList>
            <consortium name="PulseNet: The National Subtyping Network for Foodborne Disease Surveillance"/>
            <person name="Tarr C.L."/>
            <person name="Trees E."/>
            <person name="Katz L.S."/>
            <person name="Carleton-Romer H.A."/>
            <person name="Stroika S."/>
            <person name="Kucerova Z."/>
            <person name="Roache K.F."/>
            <person name="Sabol A.L."/>
            <person name="Besser J."/>
            <person name="Gerner-Smidt P."/>
        </authorList>
    </citation>
    <scope>NUCLEOTIDE SEQUENCE [LARGE SCALE GENOMIC DNA]</scope>
    <source>
        <strain evidence="1 2">PNUSAC001503</strain>
    </source>
</reference>
<accession>A0A5L8JQI9</accession>
<dbReference type="EMBL" id="AABTCC010000079">
    <property type="protein sequence ID" value="EAI8860081.1"/>
    <property type="molecule type" value="Genomic_DNA"/>
</dbReference>
<protein>
    <submittedName>
        <fullName evidence="1">Uncharacterized protein</fullName>
    </submittedName>
</protein>
<evidence type="ECO:0000313" key="1">
    <source>
        <dbReference type="EMBL" id="EAI8860081.1"/>
    </source>
</evidence>
<name>A0A5L8JQI9_CAMFE</name>
<evidence type="ECO:0000313" key="2">
    <source>
        <dbReference type="Proteomes" id="UP000535509"/>
    </source>
</evidence>
<proteinExistence type="predicted"/>
<dbReference type="AlphaFoldDB" id="A0A5L8JQI9"/>
<organism evidence="1 2">
    <name type="scientific">Campylobacter fetus</name>
    <dbReference type="NCBI Taxonomy" id="196"/>
    <lineage>
        <taxon>Bacteria</taxon>
        <taxon>Pseudomonadati</taxon>
        <taxon>Campylobacterota</taxon>
        <taxon>Epsilonproteobacteria</taxon>
        <taxon>Campylobacterales</taxon>
        <taxon>Campylobacteraceae</taxon>
        <taxon>Campylobacter</taxon>
    </lineage>
</organism>
<dbReference type="RefSeq" id="WP_010404295.1">
    <property type="nucleotide sequence ID" value="NZ_AACCWR020000034.1"/>
</dbReference>
<comment type="caution">
    <text evidence="1">The sequence shown here is derived from an EMBL/GenBank/DDBJ whole genome shotgun (WGS) entry which is preliminary data.</text>
</comment>
<sequence>MENEKFNIYFYKDIEWFIIADGIKNESEVPKYEDNELAYSFGVYKVFLDGKIGFISDINTPNDATLKTVEKYEYIAEICTFNVYKNDKFAYKFTGTFIDALEYIKANFGK</sequence>
<keyword evidence="2" id="KW-1185">Reference proteome</keyword>
<dbReference type="Proteomes" id="UP000535509">
    <property type="component" value="Unassembled WGS sequence"/>
</dbReference>
<gene>
    <name evidence="1" type="ORF">CX802_09630</name>
</gene>